<comment type="cofactor">
    <cofactor evidence="10">
        <name>Zn(2+)</name>
        <dbReference type="ChEBI" id="CHEBI:29105"/>
    </cofactor>
    <text evidence="10">Binds 1 zinc ion per subunit.</text>
</comment>
<dbReference type="InterPro" id="IPR001412">
    <property type="entry name" value="aa-tRNA-synth_I_CS"/>
</dbReference>
<feature type="domain" description="Methionyl/Valyl/Leucyl/Isoleucyl-tRNA synthetase anticodon-binding" evidence="12">
    <location>
        <begin position="687"/>
        <end position="844"/>
    </location>
</feature>
<dbReference type="GO" id="GO:0008270">
    <property type="term" value="F:zinc ion binding"/>
    <property type="evidence" value="ECO:0007669"/>
    <property type="project" value="UniProtKB-UniRule"/>
</dbReference>
<keyword evidence="5 10" id="KW-0067">ATP-binding</keyword>
<dbReference type="Proteomes" id="UP000005730">
    <property type="component" value="Chromosome"/>
</dbReference>
<dbReference type="GO" id="GO:0002161">
    <property type="term" value="F:aminoacyl-tRNA deacylase activity"/>
    <property type="evidence" value="ECO:0007669"/>
    <property type="project" value="InterPro"/>
</dbReference>
<dbReference type="CDD" id="cd07960">
    <property type="entry name" value="Anticodon_Ia_Ile_BEm"/>
    <property type="match status" value="1"/>
</dbReference>
<dbReference type="HAMAP" id="MF_02002">
    <property type="entry name" value="Ile_tRNA_synth_type1"/>
    <property type="match status" value="1"/>
</dbReference>
<feature type="short sequence motif" description="'KMSKS' region" evidence="10">
    <location>
        <begin position="604"/>
        <end position="608"/>
    </location>
</feature>
<keyword evidence="4 10" id="KW-0547">Nucleotide-binding</keyword>
<feature type="binding site" evidence="10">
    <location>
        <position position="563"/>
    </location>
    <ligand>
        <name>L-isoleucyl-5'-AMP</name>
        <dbReference type="ChEBI" id="CHEBI:178002"/>
    </ligand>
</feature>
<feature type="binding site" evidence="10">
    <location>
        <position position="607"/>
    </location>
    <ligand>
        <name>ATP</name>
        <dbReference type="ChEBI" id="CHEBI:30616"/>
    </ligand>
</feature>
<keyword evidence="7 10" id="KW-0030">Aminoacyl-tRNA synthetase</keyword>
<dbReference type="STRING" id="926567.TheveDRAFT_0815"/>
<dbReference type="InterPro" id="IPR009008">
    <property type="entry name" value="Val/Leu/Ile-tRNA-synth_edit"/>
</dbReference>
<dbReference type="Gene3D" id="3.40.50.620">
    <property type="entry name" value="HUPs"/>
    <property type="match status" value="2"/>
</dbReference>
<dbReference type="SUPFAM" id="SSF50677">
    <property type="entry name" value="ValRS/IleRS/LeuRS editing domain"/>
    <property type="match status" value="1"/>
</dbReference>
<evidence type="ECO:0000256" key="2">
    <source>
        <dbReference type="ARBA" id="ARBA00022490"/>
    </source>
</evidence>
<feature type="binding site" evidence="10">
    <location>
        <position position="920"/>
    </location>
    <ligand>
        <name>Zn(2+)</name>
        <dbReference type="ChEBI" id="CHEBI:29105"/>
    </ligand>
</feature>
<feature type="binding site" evidence="10">
    <location>
        <position position="917"/>
    </location>
    <ligand>
        <name>Zn(2+)</name>
        <dbReference type="ChEBI" id="CHEBI:29105"/>
    </ligand>
</feature>
<evidence type="ECO:0000313" key="13">
    <source>
        <dbReference type="EMBL" id="EHM09963.1"/>
    </source>
</evidence>
<evidence type="ECO:0000259" key="11">
    <source>
        <dbReference type="Pfam" id="PF00133"/>
    </source>
</evidence>
<dbReference type="SUPFAM" id="SSF52374">
    <property type="entry name" value="Nucleotidylyl transferase"/>
    <property type="match status" value="1"/>
</dbReference>
<keyword evidence="10" id="KW-0862">Zinc</keyword>
<dbReference type="InterPro" id="IPR002300">
    <property type="entry name" value="aa-tRNA-synth_Ia"/>
</dbReference>
<dbReference type="GO" id="GO:0000049">
    <property type="term" value="F:tRNA binding"/>
    <property type="evidence" value="ECO:0007669"/>
    <property type="project" value="InterPro"/>
</dbReference>
<accession>H0URM4</accession>
<organism evidence="13 14">
    <name type="scientific">Thermanaerovibrio velox DSM 12556</name>
    <dbReference type="NCBI Taxonomy" id="926567"/>
    <lineage>
        <taxon>Bacteria</taxon>
        <taxon>Thermotogati</taxon>
        <taxon>Synergistota</taxon>
        <taxon>Synergistia</taxon>
        <taxon>Synergistales</taxon>
        <taxon>Synergistaceae</taxon>
        <taxon>Thermanaerovibrio</taxon>
    </lineage>
</organism>
<evidence type="ECO:0000256" key="3">
    <source>
        <dbReference type="ARBA" id="ARBA00022598"/>
    </source>
</evidence>
<dbReference type="SUPFAM" id="SSF47323">
    <property type="entry name" value="Anticodon-binding domain of a subclass of class I aminoacyl-tRNA synthetases"/>
    <property type="match status" value="1"/>
</dbReference>
<evidence type="ECO:0000256" key="4">
    <source>
        <dbReference type="ARBA" id="ARBA00022741"/>
    </source>
</evidence>
<evidence type="ECO:0000256" key="5">
    <source>
        <dbReference type="ARBA" id="ARBA00022840"/>
    </source>
</evidence>
<dbReference type="PANTHER" id="PTHR42765">
    <property type="entry name" value="SOLEUCYL-TRNA SYNTHETASE"/>
    <property type="match status" value="1"/>
</dbReference>
<name>H0URM4_9BACT</name>
<dbReference type="EC" id="6.1.1.5" evidence="10"/>
<evidence type="ECO:0000256" key="1">
    <source>
        <dbReference type="ARBA" id="ARBA00006887"/>
    </source>
</evidence>
<dbReference type="InterPro" id="IPR050081">
    <property type="entry name" value="Ile-tRNA_ligase"/>
</dbReference>
<comment type="function">
    <text evidence="8 10">Catalyzes the attachment of isoleucine to tRNA(Ile). As IleRS can inadvertently accommodate and process structurally similar amino acids such as valine, to avoid such errors it has two additional distinct tRNA(Ile)-dependent editing activities. One activity is designated as 'pretransfer' editing and involves the hydrolysis of activated Val-AMP. The other activity is designated 'posttransfer' editing and involves deacylation of mischarged Val-tRNA(Ile).</text>
</comment>
<comment type="similarity">
    <text evidence="1 10">Belongs to the class-I aminoacyl-tRNA synthetase family. IleS type 1 subfamily.</text>
</comment>
<dbReference type="HOGENOM" id="CLU_001493_7_0_0"/>
<dbReference type="InterPro" id="IPR002301">
    <property type="entry name" value="Ile-tRNA-ligase"/>
</dbReference>
<evidence type="ECO:0000259" key="12">
    <source>
        <dbReference type="Pfam" id="PF08264"/>
    </source>
</evidence>
<dbReference type="InterPro" id="IPR023585">
    <property type="entry name" value="Ile-tRNA-ligase_type1"/>
</dbReference>
<dbReference type="PROSITE" id="PS00178">
    <property type="entry name" value="AA_TRNA_LIGASE_I"/>
    <property type="match status" value="1"/>
</dbReference>
<dbReference type="NCBIfam" id="TIGR00392">
    <property type="entry name" value="ileS"/>
    <property type="match status" value="1"/>
</dbReference>
<evidence type="ECO:0000256" key="7">
    <source>
        <dbReference type="ARBA" id="ARBA00023146"/>
    </source>
</evidence>
<feature type="binding site" evidence="10">
    <location>
        <position position="901"/>
    </location>
    <ligand>
        <name>Zn(2+)</name>
        <dbReference type="ChEBI" id="CHEBI:29105"/>
    </ligand>
</feature>
<dbReference type="Gene3D" id="1.10.10.830">
    <property type="entry name" value="Ile-tRNA synthetase CP2 domain-like"/>
    <property type="match status" value="1"/>
</dbReference>
<comment type="subunit">
    <text evidence="10">Monomer.</text>
</comment>
<evidence type="ECO:0000256" key="8">
    <source>
        <dbReference type="ARBA" id="ARBA00025217"/>
    </source>
</evidence>
<dbReference type="eggNOG" id="COG0060">
    <property type="taxonomic scope" value="Bacteria"/>
</dbReference>
<dbReference type="GO" id="GO:0005829">
    <property type="term" value="C:cytosol"/>
    <property type="evidence" value="ECO:0007669"/>
    <property type="project" value="TreeGrafter"/>
</dbReference>
<feature type="domain" description="Aminoacyl-tRNA synthetase class Ia" evidence="11">
    <location>
        <begin position="30"/>
        <end position="643"/>
    </location>
</feature>
<keyword evidence="14" id="KW-1185">Reference proteome</keyword>
<evidence type="ECO:0000256" key="9">
    <source>
        <dbReference type="ARBA" id="ARBA00048359"/>
    </source>
</evidence>
<comment type="catalytic activity">
    <reaction evidence="9 10">
        <text>tRNA(Ile) + L-isoleucine + ATP = L-isoleucyl-tRNA(Ile) + AMP + diphosphate</text>
        <dbReference type="Rhea" id="RHEA:11060"/>
        <dbReference type="Rhea" id="RHEA-COMP:9666"/>
        <dbReference type="Rhea" id="RHEA-COMP:9695"/>
        <dbReference type="ChEBI" id="CHEBI:30616"/>
        <dbReference type="ChEBI" id="CHEBI:33019"/>
        <dbReference type="ChEBI" id="CHEBI:58045"/>
        <dbReference type="ChEBI" id="CHEBI:78442"/>
        <dbReference type="ChEBI" id="CHEBI:78528"/>
        <dbReference type="ChEBI" id="CHEBI:456215"/>
        <dbReference type="EC" id="6.1.1.5"/>
    </reaction>
</comment>
<comment type="domain">
    <text evidence="10">IleRS has two distinct active sites: one for aminoacylation and one for editing. The misactivated valine is translocated from the active site to the editing site, which sterically excludes the correctly activated isoleucine. The single editing site contains two valyl binding pockets, one specific for each substrate (Val-AMP or Val-tRNA(Ile)).</text>
</comment>
<evidence type="ECO:0000256" key="6">
    <source>
        <dbReference type="ARBA" id="ARBA00022917"/>
    </source>
</evidence>
<feature type="binding site" evidence="10">
    <location>
        <position position="904"/>
    </location>
    <ligand>
        <name>Zn(2+)</name>
        <dbReference type="ChEBI" id="CHEBI:29105"/>
    </ligand>
</feature>
<dbReference type="CDD" id="cd00818">
    <property type="entry name" value="IleRS_core"/>
    <property type="match status" value="1"/>
</dbReference>
<dbReference type="Gene3D" id="3.90.740.10">
    <property type="entry name" value="Valyl/Leucyl/Isoleucyl-tRNA synthetase, editing domain"/>
    <property type="match status" value="1"/>
</dbReference>
<protein>
    <recommendedName>
        <fullName evidence="10">Isoleucine--tRNA ligase</fullName>
        <ecNumber evidence="10">6.1.1.5</ecNumber>
    </recommendedName>
    <alternativeName>
        <fullName evidence="10">Isoleucyl-tRNA synthetase</fullName>
        <shortName evidence="10">IleRS</shortName>
    </alternativeName>
</protein>
<keyword evidence="10" id="KW-0479">Metal-binding</keyword>
<dbReference type="FunFam" id="3.40.50.620:FF:000152">
    <property type="entry name" value="Isoleucine--tRNA ligase"/>
    <property type="match status" value="1"/>
</dbReference>
<dbReference type="InterPro" id="IPR033708">
    <property type="entry name" value="Anticodon_Ile_BEm"/>
</dbReference>
<keyword evidence="6 10" id="KW-0648">Protein biosynthesis</keyword>
<proteinExistence type="inferred from homology"/>
<dbReference type="PRINTS" id="PR00984">
    <property type="entry name" value="TRNASYNTHILE"/>
</dbReference>
<reference evidence="13 14" key="1">
    <citation type="submission" date="2011-10" db="EMBL/GenBank/DDBJ databases">
        <title>The Noncontiguous Finished genome of Thermanaerovibrio velox DSM 12556.</title>
        <authorList>
            <consortium name="US DOE Joint Genome Institute (JGI-PGF)"/>
            <person name="Lucas S."/>
            <person name="Copeland A."/>
            <person name="Lapidus A."/>
            <person name="Glavina del Rio T."/>
            <person name="Dalin E."/>
            <person name="Tice H."/>
            <person name="Bruce D."/>
            <person name="Goodwin L."/>
            <person name="Pitluck S."/>
            <person name="Peters L."/>
            <person name="Mikhailova N."/>
            <person name="Teshima H."/>
            <person name="Kyrpides N."/>
            <person name="Mavromatis K."/>
            <person name="Ivanova N."/>
            <person name="Markowitz V."/>
            <person name="Cheng J.-F."/>
            <person name="Hugenholtz P."/>
            <person name="Woyke T."/>
            <person name="Wu D."/>
            <person name="Spring S."/>
            <person name="Brambilla E.-M."/>
            <person name="Klenk H.-P."/>
            <person name="Eisen J.A."/>
        </authorList>
    </citation>
    <scope>NUCLEOTIDE SEQUENCE [LARGE SCALE GENOMIC DNA]</scope>
    <source>
        <strain evidence="13 14">DSM 12556</strain>
    </source>
</reference>
<dbReference type="InterPro" id="IPR013155">
    <property type="entry name" value="M/V/L/I-tRNA-synth_anticd-bd"/>
</dbReference>
<dbReference type="GO" id="GO:0006428">
    <property type="term" value="P:isoleucyl-tRNA aminoacylation"/>
    <property type="evidence" value="ECO:0007669"/>
    <property type="project" value="UniProtKB-UniRule"/>
</dbReference>
<dbReference type="EMBL" id="CM001377">
    <property type="protein sequence ID" value="EHM09963.1"/>
    <property type="molecule type" value="Genomic_DNA"/>
</dbReference>
<dbReference type="AlphaFoldDB" id="H0URM4"/>
<dbReference type="InterPro" id="IPR009080">
    <property type="entry name" value="tRNAsynth_Ia_anticodon-bd"/>
</dbReference>
<dbReference type="GO" id="GO:0005524">
    <property type="term" value="F:ATP binding"/>
    <property type="evidence" value="ECO:0007669"/>
    <property type="project" value="UniProtKB-UniRule"/>
</dbReference>
<evidence type="ECO:0000313" key="14">
    <source>
        <dbReference type="Proteomes" id="UP000005730"/>
    </source>
</evidence>
<dbReference type="InterPro" id="IPR014729">
    <property type="entry name" value="Rossmann-like_a/b/a_fold"/>
</dbReference>
<dbReference type="PANTHER" id="PTHR42765:SF1">
    <property type="entry name" value="ISOLEUCINE--TRNA LIGASE, MITOCHONDRIAL"/>
    <property type="match status" value="1"/>
</dbReference>
<dbReference type="Gene3D" id="1.10.730.20">
    <property type="match status" value="1"/>
</dbReference>
<keyword evidence="2 10" id="KW-0963">Cytoplasm</keyword>
<evidence type="ECO:0000256" key="10">
    <source>
        <dbReference type="HAMAP-Rule" id="MF_02002"/>
    </source>
</evidence>
<keyword evidence="3 10" id="KW-0436">Ligase</keyword>
<feature type="short sequence motif" description="'HIGH' region" evidence="10">
    <location>
        <begin position="60"/>
        <end position="70"/>
    </location>
</feature>
<sequence>MVTTDYKDTLRLPKTDFPMKANLAQREKEFLAFWAERDIYGKMQDKPDGAPTFVLHDGPPYANGHIHIGTAFNKILKDFIPKYKSMRGYRAPYVPGWDTHGLPIELKVLKEEGVDKDQLSPVDLRAKCAKYALGFVDVQREEFKRLGVLGDWDNPYLTLRPEYEAAQIEAFADMVEKGLVYKGQKPVFWCTDCQTALAAAEIEYEDEASPSIYVAYPMRKLSESMGQMPMDDLFVVIWTTTPWTLPASMAVAVHPQYQYGVFCASNGSRLIMAVERKEAFEAESGISLGEAIRVFPGAGLEGAIAGHPFYADRDIPLVLADYVVLDSGTGCVHTAPGHGVEDFETGVRYGLEILNPVDNKGFFVKDTPLVGGMSISDGAKLVMSTLAESGRLLFSGKIKHSYPHCWRCKRPVIFRSTDQWFVSVQAFREDAMGAIESVKWVPAWGRDRIGNMVRDRSDWCISRQRVWGVPIPAFYCEDCKKVVVEPPMVRRVAQVIRREGSDAWWTKSPEEMLGELCRCPHCGSNRLRKESDIMDVWFDSGVSHLAVLETRQELRWPADMYLEGSDQHRGWFQTSLLTGVATRGKAPFRQVLTHGFIVDGHGRKMSKSLGNVTSPQEVIDKYGADILRLWVASTDYRGDVRISDRILKNLVESYRRIRNTARFILGNLSDFDPSKHMVSRHDLMPFDKWALSRLQDLVEKVTKGYEEYEFHVPYFAVHQFCDNDMSSLYLDVCKDRLYADHCDGLSRRSAQSAMWEILISLTKILAPILSFTCEEIWQFARQMDPSLEESVFLSAWPSVDRTGLDDVEMKNWSRLFEVRGAVLRALEQARLNGMIGNSLEAQVEMDLAGYADLLNYFSLEFLEDLFMVSGLVVSGAMSSDAHVDEETGVRLAVSHSPYQKCPRCWKWKQEVKDLGVCGRCGEVLSKLG</sequence>
<gene>
    <name evidence="10" type="primary">ileS</name>
    <name evidence="13" type="ORF">TheveDRAFT_0815</name>
</gene>
<comment type="subcellular location">
    <subcellularLocation>
        <location evidence="10">Cytoplasm</location>
    </subcellularLocation>
</comment>
<dbReference type="Pfam" id="PF00133">
    <property type="entry name" value="tRNA-synt_1"/>
    <property type="match status" value="1"/>
</dbReference>
<dbReference type="GO" id="GO:0004822">
    <property type="term" value="F:isoleucine-tRNA ligase activity"/>
    <property type="evidence" value="ECO:0007669"/>
    <property type="project" value="UniProtKB-UniRule"/>
</dbReference>
<dbReference type="Pfam" id="PF08264">
    <property type="entry name" value="Anticodon_1"/>
    <property type="match status" value="1"/>
</dbReference>